<dbReference type="PANTHER" id="PTHR43364">
    <property type="entry name" value="NADH-SPECIFIC METHYLGLYOXAL REDUCTASE-RELATED"/>
    <property type="match status" value="1"/>
</dbReference>
<dbReference type="CDD" id="cd19079">
    <property type="entry name" value="AKR_EcYajO-like"/>
    <property type="match status" value="1"/>
</dbReference>
<organism evidence="3 4">
    <name type="scientific">Tulasnella calospora MUT 4182</name>
    <dbReference type="NCBI Taxonomy" id="1051891"/>
    <lineage>
        <taxon>Eukaryota</taxon>
        <taxon>Fungi</taxon>
        <taxon>Dikarya</taxon>
        <taxon>Basidiomycota</taxon>
        <taxon>Agaricomycotina</taxon>
        <taxon>Agaricomycetes</taxon>
        <taxon>Cantharellales</taxon>
        <taxon>Tulasnellaceae</taxon>
        <taxon>Tulasnella</taxon>
    </lineage>
</organism>
<dbReference type="SUPFAM" id="SSF51430">
    <property type="entry name" value="NAD(P)-linked oxidoreductase"/>
    <property type="match status" value="1"/>
</dbReference>
<evidence type="ECO:0000256" key="1">
    <source>
        <dbReference type="ARBA" id="ARBA00023002"/>
    </source>
</evidence>
<proteinExistence type="predicted"/>
<dbReference type="InterPro" id="IPR036812">
    <property type="entry name" value="NAD(P)_OxRdtase_dom_sf"/>
</dbReference>
<dbReference type="HOGENOM" id="CLU_023205_2_0_1"/>
<evidence type="ECO:0000313" key="3">
    <source>
        <dbReference type="EMBL" id="KIO21970.1"/>
    </source>
</evidence>
<dbReference type="GO" id="GO:0016491">
    <property type="term" value="F:oxidoreductase activity"/>
    <property type="evidence" value="ECO:0007669"/>
    <property type="project" value="UniProtKB-KW"/>
</dbReference>
<dbReference type="InterPro" id="IPR050523">
    <property type="entry name" value="AKR_Detox_Biosynth"/>
</dbReference>
<dbReference type="Pfam" id="PF00248">
    <property type="entry name" value="Aldo_ket_red"/>
    <property type="match status" value="1"/>
</dbReference>
<dbReference type="EMBL" id="KN823122">
    <property type="protein sequence ID" value="KIO21970.1"/>
    <property type="molecule type" value="Genomic_DNA"/>
</dbReference>
<reference evidence="4" key="2">
    <citation type="submission" date="2015-01" db="EMBL/GenBank/DDBJ databases">
        <title>Evolutionary Origins and Diversification of the Mycorrhizal Mutualists.</title>
        <authorList>
            <consortium name="DOE Joint Genome Institute"/>
            <consortium name="Mycorrhizal Genomics Consortium"/>
            <person name="Kohler A."/>
            <person name="Kuo A."/>
            <person name="Nagy L.G."/>
            <person name="Floudas D."/>
            <person name="Copeland A."/>
            <person name="Barry K.W."/>
            <person name="Cichocki N."/>
            <person name="Veneault-Fourrey C."/>
            <person name="LaButti K."/>
            <person name="Lindquist E.A."/>
            <person name="Lipzen A."/>
            <person name="Lundell T."/>
            <person name="Morin E."/>
            <person name="Murat C."/>
            <person name="Riley R."/>
            <person name="Ohm R."/>
            <person name="Sun H."/>
            <person name="Tunlid A."/>
            <person name="Henrissat B."/>
            <person name="Grigoriev I.V."/>
            <person name="Hibbett D.S."/>
            <person name="Martin F."/>
        </authorList>
    </citation>
    <scope>NUCLEOTIDE SEQUENCE [LARGE SCALE GENOMIC DNA]</scope>
    <source>
        <strain evidence="4">MUT 4182</strain>
    </source>
</reference>
<dbReference type="AlphaFoldDB" id="A0A0C3Q1B8"/>
<name>A0A0C3Q1B8_9AGAM</name>
<dbReference type="Proteomes" id="UP000054248">
    <property type="component" value="Unassembled WGS sequence"/>
</dbReference>
<dbReference type="GO" id="GO:0005829">
    <property type="term" value="C:cytosol"/>
    <property type="evidence" value="ECO:0007669"/>
    <property type="project" value="UniProtKB-ARBA"/>
</dbReference>
<dbReference type="FunFam" id="3.20.20.100:FF:000004">
    <property type="entry name" value="Oxidoreductase, aldo/keto reductase"/>
    <property type="match status" value="1"/>
</dbReference>
<accession>A0A0C3Q1B8</accession>
<dbReference type="Gene3D" id="3.20.20.100">
    <property type="entry name" value="NADP-dependent oxidoreductase domain"/>
    <property type="match status" value="1"/>
</dbReference>
<dbReference type="PANTHER" id="PTHR43364:SF4">
    <property type="entry name" value="NAD(P)-LINKED OXIDOREDUCTASE SUPERFAMILY PROTEIN"/>
    <property type="match status" value="1"/>
</dbReference>
<evidence type="ECO:0000259" key="2">
    <source>
        <dbReference type="Pfam" id="PF00248"/>
    </source>
</evidence>
<dbReference type="OrthoDB" id="48988at2759"/>
<reference evidence="3 4" key="1">
    <citation type="submission" date="2014-04" db="EMBL/GenBank/DDBJ databases">
        <authorList>
            <consortium name="DOE Joint Genome Institute"/>
            <person name="Kuo A."/>
            <person name="Girlanda M."/>
            <person name="Perotto S."/>
            <person name="Kohler A."/>
            <person name="Nagy L.G."/>
            <person name="Floudas D."/>
            <person name="Copeland A."/>
            <person name="Barry K.W."/>
            <person name="Cichocki N."/>
            <person name="Veneault-Fourrey C."/>
            <person name="LaButti K."/>
            <person name="Lindquist E.A."/>
            <person name="Lipzen A."/>
            <person name="Lundell T."/>
            <person name="Morin E."/>
            <person name="Murat C."/>
            <person name="Sun H."/>
            <person name="Tunlid A."/>
            <person name="Henrissat B."/>
            <person name="Grigoriev I.V."/>
            <person name="Hibbett D.S."/>
            <person name="Martin F."/>
            <person name="Nordberg H.P."/>
            <person name="Cantor M.N."/>
            <person name="Hua S.X."/>
        </authorList>
    </citation>
    <scope>NUCLEOTIDE SEQUENCE [LARGE SCALE GENOMIC DNA]</scope>
    <source>
        <strain evidence="3 4">MUT 4182</strain>
    </source>
</reference>
<evidence type="ECO:0000313" key="4">
    <source>
        <dbReference type="Proteomes" id="UP000054248"/>
    </source>
</evidence>
<dbReference type="STRING" id="1051891.A0A0C3Q1B8"/>
<keyword evidence="1" id="KW-0560">Oxidoreductase</keyword>
<protein>
    <recommendedName>
        <fullName evidence="2">NADP-dependent oxidoreductase domain-containing protein</fullName>
    </recommendedName>
</protein>
<gene>
    <name evidence="3" type="ORF">M407DRAFT_28456</name>
</gene>
<dbReference type="InterPro" id="IPR023210">
    <property type="entry name" value="NADP_OxRdtase_dom"/>
</dbReference>
<keyword evidence="4" id="KW-1185">Reference proteome</keyword>
<sequence length="355" mass="40181">MSVVEVPTTNMPYIRLGKSGLKVSRLILGCMSYGSPEWQGWVLGEEEGLKHIKAAYDMGINAFDTANVYSNGLSEIILGKAIKKYNLPRDEIVVMTKVWGTVGRSTSDTLFEATAAEMDSNRYANQQGLSRKHIFESVKHSLERLQLDYVDLLQCHRFDLNTPIEETMHALHDVVKAGYARYIGMSSCYAWQFHKMQSYARQYGLTEFISMQNLHSAIYREEEREMVPLLQDLGVGMIPWSPLGRGFLTRNIKEDSLRAQTDLGWKNTNIDPNKESFLLDINEKVLEIAKKRGISMAQVALAWSLSKPFVSAPIVGTTSLEKLKDLVEGVHVKLNEEETKSIDELYRSRAIVGHK</sequence>
<feature type="domain" description="NADP-dependent oxidoreductase" evidence="2">
    <location>
        <begin position="25"/>
        <end position="346"/>
    </location>
</feature>